<evidence type="ECO:0000313" key="3">
    <source>
        <dbReference type="Proteomes" id="UP000499080"/>
    </source>
</evidence>
<keyword evidence="3" id="KW-1185">Reference proteome</keyword>
<proteinExistence type="predicted"/>
<evidence type="ECO:0000313" key="1">
    <source>
        <dbReference type="EMBL" id="GBN42738.1"/>
    </source>
</evidence>
<sequence length="28" mass="3067">MESGFGLESSNPEAETLPLCHRDCPDEC</sequence>
<protein>
    <submittedName>
        <fullName evidence="1">Uncharacterized protein</fullName>
    </submittedName>
</protein>
<evidence type="ECO:0000313" key="2">
    <source>
        <dbReference type="EMBL" id="GBN42808.1"/>
    </source>
</evidence>
<accession>A0A4Y2NT51</accession>
<dbReference type="EMBL" id="BGPR01289463">
    <property type="protein sequence ID" value="GBN42808.1"/>
    <property type="molecule type" value="Genomic_DNA"/>
</dbReference>
<comment type="caution">
    <text evidence="1">The sequence shown here is derived from an EMBL/GenBank/DDBJ whole genome shotgun (WGS) entry which is preliminary data.</text>
</comment>
<dbReference type="EMBL" id="BGPR01289432">
    <property type="protein sequence ID" value="GBN42738.1"/>
    <property type="molecule type" value="Genomic_DNA"/>
</dbReference>
<reference evidence="1 3" key="1">
    <citation type="journal article" date="2019" name="Sci. Rep.">
        <title>Orb-weaving spider Araneus ventricosus genome elucidates the spidroin gene catalogue.</title>
        <authorList>
            <person name="Kono N."/>
            <person name="Nakamura H."/>
            <person name="Ohtoshi R."/>
            <person name="Moran D.A.P."/>
            <person name="Shinohara A."/>
            <person name="Yoshida Y."/>
            <person name="Fujiwara M."/>
            <person name="Mori M."/>
            <person name="Tomita M."/>
            <person name="Arakawa K."/>
        </authorList>
    </citation>
    <scope>NUCLEOTIDE SEQUENCE [LARGE SCALE GENOMIC DNA]</scope>
</reference>
<dbReference type="Proteomes" id="UP000499080">
    <property type="component" value="Unassembled WGS sequence"/>
</dbReference>
<feature type="non-terminal residue" evidence="1">
    <location>
        <position position="28"/>
    </location>
</feature>
<name>A0A4Y2NT51_ARAVE</name>
<organism evidence="1 3">
    <name type="scientific">Araneus ventricosus</name>
    <name type="common">Orbweaver spider</name>
    <name type="synonym">Epeira ventricosa</name>
    <dbReference type="NCBI Taxonomy" id="182803"/>
    <lineage>
        <taxon>Eukaryota</taxon>
        <taxon>Metazoa</taxon>
        <taxon>Ecdysozoa</taxon>
        <taxon>Arthropoda</taxon>
        <taxon>Chelicerata</taxon>
        <taxon>Arachnida</taxon>
        <taxon>Araneae</taxon>
        <taxon>Araneomorphae</taxon>
        <taxon>Entelegynae</taxon>
        <taxon>Araneoidea</taxon>
        <taxon>Araneidae</taxon>
        <taxon>Araneus</taxon>
    </lineage>
</organism>
<dbReference type="AlphaFoldDB" id="A0A4Y2NT51"/>
<gene>
    <name evidence="2" type="ORF">AVEN_119699_1</name>
    <name evidence="1" type="ORF">AVEN_43920_1</name>
</gene>